<evidence type="ECO:0000313" key="6">
    <source>
        <dbReference type="Proteomes" id="UP000468928"/>
    </source>
</evidence>
<feature type="signal peptide" evidence="1">
    <location>
        <begin position="1"/>
        <end position="23"/>
    </location>
</feature>
<sequence>MRVMIRRKLGAVALIVTAGLATGCGVTVDSVPMPEPGIGGPGYTIRAAFRDALNLPDRAHVKIGGTDIGVVTDISTTNFIADVEMLIRDDIQLPRGTTAELRQATPLGDIFVAMTLPPASPDTQLMQSGDVITTEHTGAGASVEELMVSVSLLLNGGGLNQAAEITAQMDSMFGGRAPQLAHMITELTNVLAALNARTGDIDSVLSGVNVLTGELAARKAELGQAADTFPGLLGLVAENNRDISALINKVSVTMAALGDFTTTTGPDFVSLFDSIQRLMAGFTGMGDNLGQMLDRFHQLYPSLDATLEGPTLAVAATVSYLSVGALTDPTGSRLPELGDVPAFIGSLAQVIQKVIGRVTSPPQPVPAPAQQGGGR</sequence>
<keyword evidence="7" id="KW-1185">Reference proteome</keyword>
<evidence type="ECO:0000313" key="4">
    <source>
        <dbReference type="EMBL" id="NEW46147.1"/>
    </source>
</evidence>
<evidence type="ECO:0000259" key="3">
    <source>
        <dbReference type="Pfam" id="PF11887"/>
    </source>
</evidence>
<keyword evidence="1" id="KW-0732">Signal</keyword>
<evidence type="ECO:0000313" key="7">
    <source>
        <dbReference type="Proteomes" id="UP000470876"/>
    </source>
</evidence>
<protein>
    <submittedName>
        <fullName evidence="4">MCE family protein</fullName>
    </submittedName>
</protein>
<dbReference type="PANTHER" id="PTHR33371:SF15">
    <property type="entry name" value="LIPOPROTEIN LPRN"/>
    <property type="match status" value="1"/>
</dbReference>
<dbReference type="InterPro" id="IPR024516">
    <property type="entry name" value="Mce_C"/>
</dbReference>
<dbReference type="AlphaFoldDB" id="A0A6P1D6S4"/>
<feature type="chain" id="PRO_5039718884" evidence="1">
    <location>
        <begin position="24"/>
        <end position="375"/>
    </location>
</feature>
<proteinExistence type="predicted"/>
<dbReference type="InterPro" id="IPR003399">
    <property type="entry name" value="Mce/MlaD"/>
</dbReference>
<dbReference type="EMBL" id="JAAGUZ010000043">
    <property type="protein sequence ID" value="NEW46147.1"/>
    <property type="molecule type" value="Genomic_DNA"/>
</dbReference>
<dbReference type="GO" id="GO:0005576">
    <property type="term" value="C:extracellular region"/>
    <property type="evidence" value="ECO:0007669"/>
    <property type="project" value="TreeGrafter"/>
</dbReference>
<evidence type="ECO:0000256" key="1">
    <source>
        <dbReference type="SAM" id="SignalP"/>
    </source>
</evidence>
<dbReference type="Pfam" id="PF11887">
    <property type="entry name" value="Mce4_CUP1"/>
    <property type="match status" value="1"/>
</dbReference>
<feature type="domain" description="Mammalian cell entry C-terminal" evidence="3">
    <location>
        <begin position="126"/>
        <end position="307"/>
    </location>
</feature>
<accession>A0A6P1D6S4</accession>
<dbReference type="Proteomes" id="UP000470876">
    <property type="component" value="Unassembled WGS sequence"/>
</dbReference>
<dbReference type="Pfam" id="PF02470">
    <property type="entry name" value="MlaD"/>
    <property type="match status" value="1"/>
</dbReference>
<dbReference type="NCBIfam" id="TIGR00996">
    <property type="entry name" value="Mtu_fam_mce"/>
    <property type="match status" value="1"/>
</dbReference>
<gene>
    <name evidence="4" type="ORF">GV789_17065</name>
    <name evidence="5" type="ORF">GV794_18350</name>
</gene>
<dbReference type="PANTHER" id="PTHR33371">
    <property type="entry name" value="INTERMEMBRANE PHOSPHOLIPID TRANSPORT SYSTEM BINDING PROTEIN MLAD-RELATED"/>
    <property type="match status" value="1"/>
</dbReference>
<name>A0A6P1D6S4_9NOCA</name>
<feature type="domain" description="Mce/MlaD" evidence="2">
    <location>
        <begin position="41"/>
        <end position="115"/>
    </location>
</feature>
<dbReference type="InterPro" id="IPR005693">
    <property type="entry name" value="Mce"/>
</dbReference>
<dbReference type="InterPro" id="IPR052336">
    <property type="entry name" value="MlaD_Phospholipid_Transporter"/>
</dbReference>
<dbReference type="PROSITE" id="PS51257">
    <property type="entry name" value="PROKAR_LIPOPROTEIN"/>
    <property type="match status" value="1"/>
</dbReference>
<reference evidence="6 7" key="1">
    <citation type="submission" date="2020-01" db="EMBL/GenBank/DDBJ databases">
        <title>Genetics and antimicrobial susceptibilities of Nocardia species isolated from the soil; a comparison with species isolated from humans.</title>
        <authorList>
            <person name="Carrasco G."/>
            <person name="Monzon S."/>
            <person name="Sansegundo M."/>
            <person name="Garcia E."/>
            <person name="Garrido N."/>
            <person name="Medina M.J."/>
            <person name="Villalon P."/>
            <person name="Ramirez-Arocha A.C."/>
            <person name="Jimenez P."/>
            <person name="Cuesta I."/>
            <person name="Valdezate S."/>
        </authorList>
    </citation>
    <scope>NUCLEOTIDE SEQUENCE [LARGE SCALE GENOMIC DNA]</scope>
    <source>
        <strain evidence="4 6">CNM20110639</strain>
        <strain evidence="5 7">CNM20110649</strain>
    </source>
</reference>
<evidence type="ECO:0000313" key="5">
    <source>
        <dbReference type="EMBL" id="NEW57603.1"/>
    </source>
</evidence>
<dbReference type="Proteomes" id="UP000468928">
    <property type="component" value="Unassembled WGS sequence"/>
</dbReference>
<organism evidence="4 6">
    <name type="scientific">Nocardia cyriacigeorgica</name>
    <dbReference type="NCBI Taxonomy" id="135487"/>
    <lineage>
        <taxon>Bacteria</taxon>
        <taxon>Bacillati</taxon>
        <taxon>Actinomycetota</taxon>
        <taxon>Actinomycetes</taxon>
        <taxon>Mycobacteriales</taxon>
        <taxon>Nocardiaceae</taxon>
        <taxon>Nocardia</taxon>
    </lineage>
</organism>
<evidence type="ECO:0000259" key="2">
    <source>
        <dbReference type="Pfam" id="PF02470"/>
    </source>
</evidence>
<dbReference type="EMBL" id="JAAGUX010000033">
    <property type="protein sequence ID" value="NEW57603.1"/>
    <property type="molecule type" value="Genomic_DNA"/>
</dbReference>
<comment type="caution">
    <text evidence="4">The sequence shown here is derived from an EMBL/GenBank/DDBJ whole genome shotgun (WGS) entry which is preliminary data.</text>
</comment>